<comment type="caution">
    <text evidence="2">The sequence shown here is derived from an EMBL/GenBank/DDBJ whole genome shotgun (WGS) entry which is preliminary data.</text>
</comment>
<reference evidence="2 3" key="1">
    <citation type="submission" date="2024-02" db="EMBL/GenBank/DDBJ databases">
        <title>First draft genome assembly of two strains of Seiridium cardinale.</title>
        <authorList>
            <person name="Emiliani G."/>
            <person name="Scali E."/>
        </authorList>
    </citation>
    <scope>NUCLEOTIDE SEQUENCE [LARGE SCALE GENOMIC DNA]</scope>
    <source>
        <strain evidence="2 3">BM-138-000479</strain>
    </source>
</reference>
<protein>
    <recommendedName>
        <fullName evidence="1">N-acetyltransferase domain-containing protein</fullName>
    </recommendedName>
</protein>
<feature type="domain" description="N-acetyltransferase" evidence="1">
    <location>
        <begin position="197"/>
        <end position="358"/>
    </location>
</feature>
<dbReference type="Gene3D" id="3.40.630.30">
    <property type="match status" value="1"/>
</dbReference>
<proteinExistence type="predicted"/>
<evidence type="ECO:0000313" key="2">
    <source>
        <dbReference type="EMBL" id="KAK9769085.1"/>
    </source>
</evidence>
<dbReference type="InterPro" id="IPR016181">
    <property type="entry name" value="Acyl_CoA_acyltransferase"/>
</dbReference>
<organism evidence="2 3">
    <name type="scientific">Seiridium cardinale</name>
    <dbReference type="NCBI Taxonomy" id="138064"/>
    <lineage>
        <taxon>Eukaryota</taxon>
        <taxon>Fungi</taxon>
        <taxon>Dikarya</taxon>
        <taxon>Ascomycota</taxon>
        <taxon>Pezizomycotina</taxon>
        <taxon>Sordariomycetes</taxon>
        <taxon>Xylariomycetidae</taxon>
        <taxon>Amphisphaeriales</taxon>
        <taxon>Sporocadaceae</taxon>
        <taxon>Seiridium</taxon>
    </lineage>
</organism>
<dbReference type="EMBL" id="JARVKM010000251">
    <property type="protein sequence ID" value="KAK9769085.1"/>
    <property type="molecule type" value="Genomic_DNA"/>
</dbReference>
<sequence>MASDPKAWTASHSPQSQKLSLLRDQQSCVPLMNVLSDGDLLILLSPAVASSPDEHIRDHFEPFGRALAARHAWVRHVPYTPSRGIAGIHVAFIKKAKVVIFVVAGADISGQDTQIDMAAVARSMAEHRPFVVVACRDEQDLDLDRTDFRTVLRLPGYAPAELEQAAAVLFGDVPPPMEWHPDGQKLLKSPRLWKVEALPDSLAQYDISPILELWNQCLPHKFHMNRFTLQNLLDRDGFGKHYVVKMPETGETIGFCATYTTWAFSDPEYLVGSLAVLLVKPAYRKLGIGMSLYTYAKDLLTRTRGVKRLQLGSTFPRLLSGVPRELASQDWFRRRGWDLDSQAPGRGREVCDWILKIEDWPSGGSDSISEGYTFRQCSPEGFSEVLEFVRAEGFRNQAMGLFEEYKWSRDSTHDIVVCLHGSTIVAAALTYMANSGTTADNDLPWARRLGPDVGGITCICIAEDNSILQRNRNSVMIRLLGTCIELLQSYGMQEVFLDGVRGGDQGFQDLGFRKWALYRDVWEPM</sequence>
<dbReference type="SUPFAM" id="SSF55729">
    <property type="entry name" value="Acyl-CoA N-acyltransferases (Nat)"/>
    <property type="match status" value="1"/>
</dbReference>
<dbReference type="Pfam" id="PF00583">
    <property type="entry name" value="Acetyltransf_1"/>
    <property type="match status" value="1"/>
</dbReference>
<evidence type="ECO:0000259" key="1">
    <source>
        <dbReference type="PROSITE" id="PS51186"/>
    </source>
</evidence>
<dbReference type="InterPro" id="IPR000182">
    <property type="entry name" value="GNAT_dom"/>
</dbReference>
<accession>A0ABR2X5S5</accession>
<name>A0ABR2X5S5_9PEZI</name>
<dbReference type="PROSITE" id="PS51186">
    <property type="entry name" value="GNAT"/>
    <property type="match status" value="1"/>
</dbReference>
<keyword evidence="3" id="KW-1185">Reference proteome</keyword>
<evidence type="ECO:0000313" key="3">
    <source>
        <dbReference type="Proteomes" id="UP001465668"/>
    </source>
</evidence>
<gene>
    <name evidence="2" type="ORF">SCAR479_02329</name>
</gene>
<dbReference type="CDD" id="cd04301">
    <property type="entry name" value="NAT_SF"/>
    <property type="match status" value="1"/>
</dbReference>
<dbReference type="Proteomes" id="UP001465668">
    <property type="component" value="Unassembled WGS sequence"/>
</dbReference>